<feature type="transmembrane region" description="Helical" evidence="7">
    <location>
        <begin position="145"/>
        <end position="169"/>
    </location>
</feature>
<keyword evidence="3 7" id="KW-1133">Transmembrane helix</keyword>
<dbReference type="Proteomes" id="UP000184330">
    <property type="component" value="Unassembled WGS sequence"/>
</dbReference>
<dbReference type="AlphaFoldDB" id="A0A1L7WLT7"/>
<feature type="transmembrane region" description="Helical" evidence="7">
    <location>
        <begin position="20"/>
        <end position="39"/>
    </location>
</feature>
<protein>
    <submittedName>
        <fullName evidence="9">Related to integral membrane protein</fullName>
    </submittedName>
</protein>
<feature type="transmembrane region" description="Helical" evidence="7">
    <location>
        <begin position="114"/>
        <end position="139"/>
    </location>
</feature>
<proteinExistence type="inferred from homology"/>
<evidence type="ECO:0000259" key="8">
    <source>
        <dbReference type="Pfam" id="PF20684"/>
    </source>
</evidence>
<dbReference type="GO" id="GO:0016020">
    <property type="term" value="C:membrane"/>
    <property type="evidence" value="ECO:0007669"/>
    <property type="project" value="UniProtKB-SubCell"/>
</dbReference>
<gene>
    <name evidence="9" type="ORF">PAC_03618</name>
</gene>
<feature type="transmembrane region" description="Helical" evidence="7">
    <location>
        <begin position="228"/>
        <end position="247"/>
    </location>
</feature>
<evidence type="ECO:0000256" key="4">
    <source>
        <dbReference type="ARBA" id="ARBA00023136"/>
    </source>
</evidence>
<evidence type="ECO:0000256" key="6">
    <source>
        <dbReference type="SAM" id="MobiDB-lite"/>
    </source>
</evidence>
<evidence type="ECO:0000256" key="5">
    <source>
        <dbReference type="ARBA" id="ARBA00038359"/>
    </source>
</evidence>
<dbReference type="InterPro" id="IPR049326">
    <property type="entry name" value="Rhodopsin_dom_fungi"/>
</dbReference>
<evidence type="ECO:0000256" key="1">
    <source>
        <dbReference type="ARBA" id="ARBA00004141"/>
    </source>
</evidence>
<name>A0A1L7WLT7_9HELO</name>
<dbReference type="PANTHER" id="PTHR33048:SF151">
    <property type="entry name" value="INTEGRAL MEMBRANE PROTEIN"/>
    <property type="match status" value="1"/>
</dbReference>
<keyword evidence="2 7" id="KW-0812">Transmembrane</keyword>
<evidence type="ECO:0000313" key="9">
    <source>
        <dbReference type="EMBL" id="CZR53738.1"/>
    </source>
</evidence>
<accession>A0A1L7WLT7</accession>
<feature type="transmembrane region" description="Helical" evidence="7">
    <location>
        <begin position="267"/>
        <end position="288"/>
    </location>
</feature>
<keyword evidence="10" id="KW-1185">Reference proteome</keyword>
<comment type="similarity">
    <text evidence="5">Belongs to the SAT4 family.</text>
</comment>
<dbReference type="STRING" id="576137.A0A1L7WLT7"/>
<dbReference type="PANTHER" id="PTHR33048">
    <property type="entry name" value="PTH11-LIKE INTEGRAL MEMBRANE PROTEIN (AFU_ORTHOLOGUE AFUA_5G11245)"/>
    <property type="match status" value="1"/>
</dbReference>
<feature type="domain" description="Rhodopsin" evidence="8">
    <location>
        <begin position="35"/>
        <end position="289"/>
    </location>
</feature>
<feature type="region of interest" description="Disordered" evidence="6">
    <location>
        <begin position="301"/>
        <end position="325"/>
    </location>
</feature>
<feature type="compositionally biased region" description="Polar residues" evidence="6">
    <location>
        <begin position="301"/>
        <end position="312"/>
    </location>
</feature>
<evidence type="ECO:0000256" key="2">
    <source>
        <dbReference type="ARBA" id="ARBA00022692"/>
    </source>
</evidence>
<sequence length="386" mass="42253">MDPNTSGQDLSQNKQLNLRSTNITLVILAGLFVGLRFLSRRKKHAYIGIDDYFIVLAYTVLLALLSVGLLSKDYLPISESKISIAKGSAVIHYGLGIHAAALDTDQLIAVGKGLLAFECIYVTTVALTKISLLLMYYRIFAIDSMRIGCWILGALSVCWCISIIVVCIFQCTPIAKAWNPSIPGHCINLKGSFIGNAVPNILTDVAILTLPMPQVWGLHTTLIQRCQLSVVFLLGSFVVFTSIYRFTTLFQFVPSDLTWTLAKPCTWVIVESSAGIISACLPTLAPLIRSVNFMCWRKNKSSSAMSPSNANGAITIGGSGNGARNRNKHSRFELLDESVLRDEDLQPVHRAESASSTYHSGGKRRGDEENQESGDEIPLKGVQKRI</sequence>
<reference evidence="9 10" key="1">
    <citation type="submission" date="2016-03" db="EMBL/GenBank/DDBJ databases">
        <authorList>
            <person name="Ploux O."/>
        </authorList>
    </citation>
    <scope>NUCLEOTIDE SEQUENCE [LARGE SCALE GENOMIC DNA]</scope>
    <source>
        <strain evidence="9 10">UAMH 11012</strain>
    </source>
</reference>
<dbReference type="InterPro" id="IPR052337">
    <property type="entry name" value="SAT4-like"/>
</dbReference>
<dbReference type="OrthoDB" id="10017208at2759"/>
<comment type="subcellular location">
    <subcellularLocation>
        <location evidence="1">Membrane</location>
        <topology evidence="1">Multi-pass membrane protein</topology>
    </subcellularLocation>
</comment>
<keyword evidence="4 7" id="KW-0472">Membrane</keyword>
<evidence type="ECO:0000256" key="7">
    <source>
        <dbReference type="SAM" id="Phobius"/>
    </source>
</evidence>
<dbReference type="Pfam" id="PF20684">
    <property type="entry name" value="Fung_rhodopsin"/>
    <property type="match status" value="1"/>
</dbReference>
<evidence type="ECO:0000313" key="10">
    <source>
        <dbReference type="Proteomes" id="UP000184330"/>
    </source>
</evidence>
<organism evidence="9 10">
    <name type="scientific">Phialocephala subalpina</name>
    <dbReference type="NCBI Taxonomy" id="576137"/>
    <lineage>
        <taxon>Eukaryota</taxon>
        <taxon>Fungi</taxon>
        <taxon>Dikarya</taxon>
        <taxon>Ascomycota</taxon>
        <taxon>Pezizomycotina</taxon>
        <taxon>Leotiomycetes</taxon>
        <taxon>Helotiales</taxon>
        <taxon>Mollisiaceae</taxon>
        <taxon>Phialocephala</taxon>
        <taxon>Phialocephala fortinii species complex</taxon>
    </lineage>
</organism>
<feature type="compositionally biased region" description="Basic and acidic residues" evidence="6">
    <location>
        <begin position="343"/>
        <end position="352"/>
    </location>
</feature>
<evidence type="ECO:0000256" key="3">
    <source>
        <dbReference type="ARBA" id="ARBA00022989"/>
    </source>
</evidence>
<feature type="region of interest" description="Disordered" evidence="6">
    <location>
        <begin position="343"/>
        <end position="386"/>
    </location>
</feature>
<dbReference type="EMBL" id="FJOG01000004">
    <property type="protein sequence ID" value="CZR53738.1"/>
    <property type="molecule type" value="Genomic_DNA"/>
</dbReference>
<feature type="transmembrane region" description="Helical" evidence="7">
    <location>
        <begin position="51"/>
        <end position="70"/>
    </location>
</feature>